<dbReference type="InterPro" id="IPR011990">
    <property type="entry name" value="TPR-like_helical_dom_sf"/>
</dbReference>
<dbReference type="RefSeq" id="WP_173559575.1">
    <property type="nucleotide sequence ID" value="NZ_JAPIUZ010000003.1"/>
</dbReference>
<sequence length="243" mass="26482">MIWLSILLLSLLALAPAAVQLWRRSQQIKDERGSALALHEAQLSEIDRDLAADLIAPAEHDIARLEIQRRILAADRPAPQASPRLSAPLVWCGLLLLPAASILLYLCNGIPSLPPQPLGQRLAAEHAQNVRNDAVLDRMRRTLAQMSADDPSLRQGYLLLGQAEASRARYADAADAWNHALSLGFEPELAARTAEAMTRASDHVTPQALALFRKAMDAAPADASWRSAVQARIAEGEHEQDNP</sequence>
<dbReference type="NCBIfam" id="TIGR03142">
    <property type="entry name" value="cytochro_ccmI"/>
    <property type="match status" value="1"/>
</dbReference>
<accession>A0ABT3QF60</accession>
<reference evidence="2 3" key="1">
    <citation type="submission" date="2022-11" db="EMBL/GenBank/DDBJ databases">
        <title>Genome sequencing of Acetobacter type strain.</title>
        <authorList>
            <person name="Heo J."/>
            <person name="Lee D."/>
            <person name="Han B.-H."/>
            <person name="Hong S.-B."/>
            <person name="Kwon S.-W."/>
        </authorList>
    </citation>
    <scope>NUCLEOTIDE SEQUENCE [LARGE SCALE GENOMIC DNA]</scope>
    <source>
        <strain evidence="2 3">KACC 21253</strain>
    </source>
</reference>
<gene>
    <name evidence="2" type="primary">ccmI</name>
    <name evidence="2" type="ORF">OQ497_07950</name>
</gene>
<protein>
    <submittedName>
        <fullName evidence="2">C-type cytochrome biogenesis protein CcmI</fullName>
    </submittedName>
</protein>
<dbReference type="Gene3D" id="1.25.40.10">
    <property type="entry name" value="Tetratricopeptide repeat domain"/>
    <property type="match status" value="1"/>
</dbReference>
<evidence type="ECO:0000256" key="1">
    <source>
        <dbReference type="ARBA" id="ARBA00022748"/>
    </source>
</evidence>
<keyword evidence="3" id="KW-1185">Reference proteome</keyword>
<name>A0ABT3QF60_9PROT</name>
<organism evidence="2 3">
    <name type="scientific">Acetobacter thailandicus</name>
    <dbReference type="NCBI Taxonomy" id="1502842"/>
    <lineage>
        <taxon>Bacteria</taxon>
        <taxon>Pseudomonadati</taxon>
        <taxon>Pseudomonadota</taxon>
        <taxon>Alphaproteobacteria</taxon>
        <taxon>Acetobacterales</taxon>
        <taxon>Acetobacteraceae</taxon>
        <taxon>Acetobacter</taxon>
    </lineage>
</organism>
<keyword evidence="1" id="KW-0201">Cytochrome c-type biogenesis</keyword>
<evidence type="ECO:0000313" key="2">
    <source>
        <dbReference type="EMBL" id="MCX2563886.1"/>
    </source>
</evidence>
<dbReference type="InterPro" id="IPR017560">
    <property type="entry name" value="Cyt_c_biogenesis_CcmI"/>
</dbReference>
<dbReference type="Proteomes" id="UP001301152">
    <property type="component" value="Unassembled WGS sequence"/>
</dbReference>
<evidence type="ECO:0000313" key="3">
    <source>
        <dbReference type="Proteomes" id="UP001301152"/>
    </source>
</evidence>
<dbReference type="EMBL" id="JAPIUZ010000003">
    <property type="protein sequence ID" value="MCX2563886.1"/>
    <property type="molecule type" value="Genomic_DNA"/>
</dbReference>
<comment type="caution">
    <text evidence="2">The sequence shown here is derived from an EMBL/GenBank/DDBJ whole genome shotgun (WGS) entry which is preliminary data.</text>
</comment>
<proteinExistence type="predicted"/>